<evidence type="ECO:0000256" key="1">
    <source>
        <dbReference type="ARBA" id="ARBA00001623"/>
    </source>
</evidence>
<evidence type="ECO:0000313" key="10">
    <source>
        <dbReference type="Proteomes" id="UP000321750"/>
    </source>
</evidence>
<feature type="domain" description="Metallo-beta-lactamase" evidence="8">
    <location>
        <begin position="16"/>
        <end position="174"/>
    </location>
</feature>
<evidence type="ECO:0000256" key="3">
    <source>
        <dbReference type="ARBA" id="ARBA00006759"/>
    </source>
</evidence>
<dbReference type="UniPathway" id="UPA00619">
    <property type="reaction ID" value="UER00676"/>
</dbReference>
<feature type="binding site" evidence="7">
    <location>
        <position position="136"/>
    </location>
    <ligand>
        <name>Zn(2+)</name>
        <dbReference type="ChEBI" id="CHEBI:29105"/>
        <label>1</label>
    </ligand>
</feature>
<dbReference type="InterPro" id="IPR035680">
    <property type="entry name" value="Clx_II_MBL"/>
</dbReference>
<feature type="binding site" evidence="7">
    <location>
        <position position="64"/>
    </location>
    <ligand>
        <name>Zn(2+)</name>
        <dbReference type="ChEBI" id="CHEBI:29105"/>
        <label>2</label>
    </ligand>
</feature>
<sequence>MSAAGPWIRTFLCRSDNIGVLIRDPATGDCAAIDVPEAAPVLAALAETGWRLTDILVTHRHADHVEGIPEVKARTGARVTAPAKAGDAVPDVDRTIAEGDRVRVGELEAEVWETPGHCADHVSYIFRDAGVAFAGDTLFTLGCGRVMEAEPATLWRSLERFLALPDATEVYSGHDYVLSNARFALAADPDNAALKERMAEAERLKAQDRFLIPSTIGMEKATNPFLRAAEPALARSVDLAPGAETEAVFNALRAWKNRF</sequence>
<dbReference type="NCBIfam" id="TIGR03413">
    <property type="entry name" value="GSH_gloB"/>
    <property type="match status" value="1"/>
</dbReference>
<keyword evidence="6 7" id="KW-0862">Zinc</keyword>
<dbReference type="InterPro" id="IPR036866">
    <property type="entry name" value="RibonucZ/Hydroxyglut_hydro"/>
</dbReference>
<dbReference type="SMART" id="SM00849">
    <property type="entry name" value="Lactamase_B"/>
    <property type="match status" value="1"/>
</dbReference>
<dbReference type="RefSeq" id="WP_147044849.1">
    <property type="nucleotide sequence ID" value="NZ_BJZV01000001.1"/>
</dbReference>
<dbReference type="InterPro" id="IPR017782">
    <property type="entry name" value="Hydroxyacylglutathione_Hdrlase"/>
</dbReference>
<dbReference type="GO" id="GO:0019243">
    <property type="term" value="P:methylglyoxal catabolic process to D-lactate via S-lactoyl-glutathione"/>
    <property type="evidence" value="ECO:0007669"/>
    <property type="project" value="UniProtKB-UniRule"/>
</dbReference>
<dbReference type="PANTHER" id="PTHR43705:SF1">
    <property type="entry name" value="HYDROXYACYLGLUTATHIONE HYDROLASE GLOB"/>
    <property type="match status" value="1"/>
</dbReference>
<organism evidence="9 10">
    <name type="scientific">Methylobacterium gnaphalii</name>
    <dbReference type="NCBI Taxonomy" id="1010610"/>
    <lineage>
        <taxon>Bacteria</taxon>
        <taxon>Pseudomonadati</taxon>
        <taxon>Pseudomonadota</taxon>
        <taxon>Alphaproteobacteria</taxon>
        <taxon>Hyphomicrobiales</taxon>
        <taxon>Methylobacteriaceae</taxon>
        <taxon>Methylobacterium</taxon>
    </lineage>
</organism>
<evidence type="ECO:0000259" key="8">
    <source>
        <dbReference type="SMART" id="SM00849"/>
    </source>
</evidence>
<dbReference type="HAMAP" id="MF_01374">
    <property type="entry name" value="Glyoxalase_2"/>
    <property type="match status" value="1"/>
</dbReference>
<keyword evidence="4 7" id="KW-0479">Metal-binding</keyword>
<feature type="binding site" evidence="7">
    <location>
        <position position="174"/>
    </location>
    <ligand>
        <name>Zn(2+)</name>
        <dbReference type="ChEBI" id="CHEBI:29105"/>
        <label>2</label>
    </ligand>
</feature>
<dbReference type="Gene3D" id="3.60.15.10">
    <property type="entry name" value="Ribonuclease Z/Hydroxyacylglutathione hydrolase-like"/>
    <property type="match status" value="1"/>
</dbReference>
<feature type="binding site" evidence="7">
    <location>
        <position position="59"/>
    </location>
    <ligand>
        <name>Zn(2+)</name>
        <dbReference type="ChEBI" id="CHEBI:29105"/>
        <label>1</label>
    </ligand>
</feature>
<comment type="similarity">
    <text evidence="3 7">Belongs to the metallo-beta-lactamase superfamily. Glyoxalase II family.</text>
</comment>
<evidence type="ECO:0000256" key="2">
    <source>
        <dbReference type="ARBA" id="ARBA00004963"/>
    </source>
</evidence>
<dbReference type="AlphaFoldDB" id="A0A512JF06"/>
<gene>
    <name evidence="7 9" type="primary">gloB</name>
    <name evidence="9" type="ORF">MGN01_03700</name>
</gene>
<dbReference type="Pfam" id="PF16123">
    <property type="entry name" value="HAGH_C"/>
    <property type="match status" value="1"/>
</dbReference>
<proteinExistence type="inferred from homology"/>
<evidence type="ECO:0000313" key="9">
    <source>
        <dbReference type="EMBL" id="GEP08525.1"/>
    </source>
</evidence>
<comment type="caution">
    <text evidence="9">The sequence shown here is derived from an EMBL/GenBank/DDBJ whole genome shotgun (WGS) entry which is preliminary data.</text>
</comment>
<evidence type="ECO:0000256" key="5">
    <source>
        <dbReference type="ARBA" id="ARBA00022801"/>
    </source>
</evidence>
<feature type="binding site" evidence="7">
    <location>
        <position position="63"/>
    </location>
    <ligand>
        <name>Zn(2+)</name>
        <dbReference type="ChEBI" id="CHEBI:29105"/>
        <label>2</label>
    </ligand>
</feature>
<name>A0A512JF06_9HYPH</name>
<dbReference type="EMBL" id="BJZV01000001">
    <property type="protein sequence ID" value="GEP08525.1"/>
    <property type="molecule type" value="Genomic_DNA"/>
</dbReference>
<accession>A0A512JF06</accession>
<protein>
    <recommendedName>
        <fullName evidence="7">Hydroxyacylglutathione hydrolase</fullName>
        <ecNumber evidence="7">3.1.2.6</ecNumber>
    </recommendedName>
    <alternativeName>
        <fullName evidence="7">Glyoxalase II</fullName>
        <shortName evidence="7">Glx II</shortName>
    </alternativeName>
</protein>
<dbReference type="EC" id="3.1.2.6" evidence="7"/>
<keyword evidence="5 7" id="KW-0378">Hydrolase</keyword>
<feature type="binding site" evidence="7">
    <location>
        <position position="61"/>
    </location>
    <ligand>
        <name>Zn(2+)</name>
        <dbReference type="ChEBI" id="CHEBI:29105"/>
        <label>1</label>
    </ligand>
</feature>
<evidence type="ECO:0000256" key="4">
    <source>
        <dbReference type="ARBA" id="ARBA00022723"/>
    </source>
</evidence>
<dbReference type="PANTHER" id="PTHR43705">
    <property type="entry name" value="HYDROXYACYLGLUTATHIONE HYDROLASE"/>
    <property type="match status" value="1"/>
</dbReference>
<comment type="pathway">
    <text evidence="2 7">Secondary metabolite metabolism; methylglyoxal degradation; (R)-lactate from methylglyoxal: step 2/2.</text>
</comment>
<evidence type="ECO:0000256" key="7">
    <source>
        <dbReference type="HAMAP-Rule" id="MF_01374"/>
    </source>
</evidence>
<dbReference type="InterPro" id="IPR050110">
    <property type="entry name" value="Glyoxalase_II_hydrolase"/>
</dbReference>
<dbReference type="Proteomes" id="UP000321750">
    <property type="component" value="Unassembled WGS sequence"/>
</dbReference>
<dbReference type="SUPFAM" id="SSF56281">
    <property type="entry name" value="Metallo-hydrolase/oxidoreductase"/>
    <property type="match status" value="1"/>
</dbReference>
<evidence type="ECO:0000256" key="6">
    <source>
        <dbReference type="ARBA" id="ARBA00022833"/>
    </source>
</evidence>
<dbReference type="GO" id="GO:0004416">
    <property type="term" value="F:hydroxyacylglutathione hydrolase activity"/>
    <property type="evidence" value="ECO:0007669"/>
    <property type="project" value="UniProtKB-UniRule"/>
</dbReference>
<comment type="function">
    <text evidence="7">Thiolesterase that catalyzes the hydrolysis of S-D-lactoyl-glutathione to form glutathione and D-lactic acid.</text>
</comment>
<feature type="binding site" evidence="7">
    <location>
        <position position="117"/>
    </location>
    <ligand>
        <name>Zn(2+)</name>
        <dbReference type="ChEBI" id="CHEBI:29105"/>
        <label>1</label>
    </ligand>
</feature>
<reference evidence="9 10" key="1">
    <citation type="submission" date="2019-07" db="EMBL/GenBank/DDBJ databases">
        <title>Whole genome shotgun sequence of Methylobacterium gnaphalii NBRC 107716.</title>
        <authorList>
            <person name="Hosoyama A."/>
            <person name="Uohara A."/>
            <person name="Ohji S."/>
            <person name="Ichikawa N."/>
        </authorList>
    </citation>
    <scope>NUCLEOTIDE SEQUENCE [LARGE SCALE GENOMIC DNA]</scope>
    <source>
        <strain evidence="9 10">NBRC 107716</strain>
    </source>
</reference>
<feature type="binding site" evidence="7">
    <location>
        <position position="136"/>
    </location>
    <ligand>
        <name>Zn(2+)</name>
        <dbReference type="ChEBI" id="CHEBI:29105"/>
        <label>2</label>
    </ligand>
</feature>
<dbReference type="OrthoDB" id="9802248at2"/>
<dbReference type="PIRSF" id="PIRSF005457">
    <property type="entry name" value="Glx"/>
    <property type="match status" value="1"/>
</dbReference>
<dbReference type="CDD" id="cd07723">
    <property type="entry name" value="hydroxyacylglutathione_hydrolase_MBL-fold"/>
    <property type="match status" value="1"/>
</dbReference>
<comment type="cofactor">
    <cofactor evidence="7">
        <name>Zn(2+)</name>
        <dbReference type="ChEBI" id="CHEBI:29105"/>
    </cofactor>
    <text evidence="7">Binds 2 Zn(2+) ions per subunit.</text>
</comment>
<dbReference type="InterPro" id="IPR032282">
    <property type="entry name" value="HAGH_C"/>
</dbReference>
<dbReference type="GO" id="GO:0046872">
    <property type="term" value="F:metal ion binding"/>
    <property type="evidence" value="ECO:0007669"/>
    <property type="project" value="UniProtKB-KW"/>
</dbReference>
<comment type="catalytic activity">
    <reaction evidence="1 7">
        <text>an S-(2-hydroxyacyl)glutathione + H2O = a 2-hydroxy carboxylate + glutathione + H(+)</text>
        <dbReference type="Rhea" id="RHEA:21864"/>
        <dbReference type="ChEBI" id="CHEBI:15377"/>
        <dbReference type="ChEBI" id="CHEBI:15378"/>
        <dbReference type="ChEBI" id="CHEBI:57925"/>
        <dbReference type="ChEBI" id="CHEBI:58896"/>
        <dbReference type="ChEBI" id="CHEBI:71261"/>
        <dbReference type="EC" id="3.1.2.6"/>
    </reaction>
</comment>
<keyword evidence="10" id="KW-1185">Reference proteome</keyword>
<comment type="subunit">
    <text evidence="7">Monomer.</text>
</comment>
<dbReference type="InterPro" id="IPR001279">
    <property type="entry name" value="Metallo-B-lactamas"/>
</dbReference>
<dbReference type="Pfam" id="PF00753">
    <property type="entry name" value="Lactamase_B"/>
    <property type="match status" value="1"/>
</dbReference>